<evidence type="ECO:0000256" key="2">
    <source>
        <dbReference type="SAM" id="SignalP"/>
    </source>
</evidence>
<dbReference type="GO" id="GO:0031012">
    <property type="term" value="C:extracellular matrix"/>
    <property type="evidence" value="ECO:0007669"/>
    <property type="project" value="TreeGrafter"/>
</dbReference>
<dbReference type="PROSITE" id="PS51020">
    <property type="entry name" value="SPONDIN"/>
    <property type="match status" value="1"/>
</dbReference>
<dbReference type="RefSeq" id="WP_148544446.1">
    <property type="nucleotide sequence ID" value="NZ_VSDQ01000718.1"/>
</dbReference>
<dbReference type="InterPro" id="IPR038678">
    <property type="entry name" value="Spondin_N_sf"/>
</dbReference>
<feature type="chain" id="PRO_5023036798" evidence="2">
    <location>
        <begin position="20"/>
        <end position="305"/>
    </location>
</feature>
<dbReference type="PANTHER" id="PTHR11311">
    <property type="entry name" value="SPONDIN"/>
    <property type="match status" value="1"/>
</dbReference>
<protein>
    <submittedName>
        <fullName evidence="4">T9SS type A sorting domain-containing protein</fullName>
    </submittedName>
</protein>
<dbReference type="PANTHER" id="PTHR11311:SF15">
    <property type="entry name" value="SPONDIN-2"/>
    <property type="match status" value="1"/>
</dbReference>
<dbReference type="Pfam" id="PF18962">
    <property type="entry name" value="Por_Secre_tail"/>
    <property type="match status" value="1"/>
</dbReference>
<accession>A0A5D0HJG5</accession>
<reference evidence="4 5" key="1">
    <citation type="submission" date="2019-08" db="EMBL/GenBank/DDBJ databases">
        <title>Seonamhaeicola sediminis sp. nov., isolated from marine sediment.</title>
        <authorList>
            <person name="Cao W.R."/>
        </authorList>
    </citation>
    <scope>NUCLEOTIDE SEQUENCE [LARGE SCALE GENOMIC DNA]</scope>
    <source>
        <strain evidence="4 5">B011</strain>
    </source>
</reference>
<dbReference type="InterPro" id="IPR009465">
    <property type="entry name" value="Spondin_N"/>
</dbReference>
<dbReference type="OrthoDB" id="8478811at2"/>
<dbReference type="InterPro" id="IPR051418">
    <property type="entry name" value="Spondin/Thrombospondin_T1"/>
</dbReference>
<gene>
    <name evidence="4" type="ORF">FUA24_17930</name>
</gene>
<keyword evidence="5" id="KW-1185">Reference proteome</keyword>
<feature type="domain" description="Spondin" evidence="3">
    <location>
        <begin position="13"/>
        <end position="204"/>
    </location>
</feature>
<evidence type="ECO:0000259" key="3">
    <source>
        <dbReference type="PROSITE" id="PS51020"/>
    </source>
</evidence>
<dbReference type="InterPro" id="IPR026444">
    <property type="entry name" value="Secre_tail"/>
</dbReference>
<organism evidence="4 5">
    <name type="scientific">Seonamhaeicola marinus</name>
    <dbReference type="NCBI Taxonomy" id="1912246"/>
    <lineage>
        <taxon>Bacteria</taxon>
        <taxon>Pseudomonadati</taxon>
        <taxon>Bacteroidota</taxon>
        <taxon>Flavobacteriia</taxon>
        <taxon>Flavobacteriales</taxon>
        <taxon>Flavobacteriaceae</taxon>
    </lineage>
</organism>
<dbReference type="Pfam" id="PF06468">
    <property type="entry name" value="Spond_N"/>
    <property type="match status" value="1"/>
</dbReference>
<evidence type="ECO:0000313" key="4">
    <source>
        <dbReference type="EMBL" id="TYA71461.1"/>
    </source>
</evidence>
<proteinExistence type="predicted"/>
<dbReference type="NCBIfam" id="TIGR04183">
    <property type="entry name" value="Por_Secre_tail"/>
    <property type="match status" value="1"/>
</dbReference>
<keyword evidence="1 2" id="KW-0732">Signal</keyword>
<dbReference type="Gene3D" id="2.60.40.2130">
    <property type="entry name" value="F-spondin domain"/>
    <property type="match status" value="1"/>
</dbReference>
<dbReference type="NCBIfam" id="NF038123">
    <property type="entry name" value="NF038123_dom"/>
    <property type="match status" value="1"/>
</dbReference>
<name>A0A5D0HJG5_9FLAO</name>
<evidence type="ECO:0000256" key="1">
    <source>
        <dbReference type="ARBA" id="ARBA00022729"/>
    </source>
</evidence>
<dbReference type="Proteomes" id="UP000323930">
    <property type="component" value="Unassembled WGS sequence"/>
</dbReference>
<evidence type="ECO:0000313" key="5">
    <source>
        <dbReference type="Proteomes" id="UP000323930"/>
    </source>
</evidence>
<comment type="caution">
    <text evidence="4">The sequence shown here is derived from an EMBL/GenBank/DDBJ whole genome shotgun (WGS) entry which is preliminary data.</text>
</comment>
<feature type="signal peptide" evidence="2">
    <location>
        <begin position="1"/>
        <end position="19"/>
    </location>
</feature>
<dbReference type="GO" id="GO:0007155">
    <property type="term" value="P:cell adhesion"/>
    <property type="evidence" value="ECO:0007669"/>
    <property type="project" value="TreeGrafter"/>
</dbReference>
<sequence length="305" mass="33254">MKKITLFLTLVFCYSVSIAQTTATYNIQFTNHWNATDHNSGSALPGNAHWSDLVITNHNNNVTFFEMNGTASPGVELIAELGSVSTFQNNDYQNAFNANNAQQFVNAGSLFLSSGTEITYNGLQVSEDFPYVTVLSMIAPSPDWFVGLDGLNLRNGGNWQNSITIDLFPYDAGTEEGTGYSISNSATSPQETIQSIQGVAPFNNEKVATITFTLQSVLSTNEESIASATLSPNPVKDYFSINSSSNLDLKNVEIYTILGSLKRQIPVNTNSKNVRFNVSNLNSGIYLVKLNTVEGKSKIQKIVVK</sequence>
<dbReference type="EMBL" id="VSDQ01000718">
    <property type="protein sequence ID" value="TYA71461.1"/>
    <property type="molecule type" value="Genomic_DNA"/>
</dbReference>
<dbReference type="AlphaFoldDB" id="A0A5D0HJG5"/>